<gene>
    <name evidence="2" type="ORF">JYU34_016989</name>
</gene>
<name>A0ABQ7Q4Z2_PLUXY</name>
<organism evidence="2 3">
    <name type="scientific">Plutella xylostella</name>
    <name type="common">Diamondback moth</name>
    <name type="synonym">Plutella maculipennis</name>
    <dbReference type="NCBI Taxonomy" id="51655"/>
    <lineage>
        <taxon>Eukaryota</taxon>
        <taxon>Metazoa</taxon>
        <taxon>Ecdysozoa</taxon>
        <taxon>Arthropoda</taxon>
        <taxon>Hexapoda</taxon>
        <taxon>Insecta</taxon>
        <taxon>Pterygota</taxon>
        <taxon>Neoptera</taxon>
        <taxon>Endopterygota</taxon>
        <taxon>Lepidoptera</taxon>
        <taxon>Glossata</taxon>
        <taxon>Ditrysia</taxon>
        <taxon>Yponomeutoidea</taxon>
        <taxon>Plutellidae</taxon>
        <taxon>Plutella</taxon>
    </lineage>
</organism>
<dbReference type="Gene3D" id="3.60.10.10">
    <property type="entry name" value="Endonuclease/exonuclease/phosphatase"/>
    <property type="match status" value="1"/>
</dbReference>
<dbReference type="InterPro" id="IPR005135">
    <property type="entry name" value="Endo/exonuclease/phosphatase"/>
</dbReference>
<evidence type="ECO:0000313" key="3">
    <source>
        <dbReference type="Proteomes" id="UP000823941"/>
    </source>
</evidence>
<reference evidence="2 3" key="1">
    <citation type="submission" date="2021-06" db="EMBL/GenBank/DDBJ databases">
        <title>A haploid diamondback moth (Plutella xylostella L.) genome assembly resolves 31 chromosomes and identifies a diamide resistance mutation.</title>
        <authorList>
            <person name="Ward C.M."/>
            <person name="Perry K.D."/>
            <person name="Baker G."/>
            <person name="Powis K."/>
            <person name="Heckel D.G."/>
            <person name="Baxter S.W."/>
        </authorList>
    </citation>
    <scope>NUCLEOTIDE SEQUENCE [LARGE SCALE GENOMIC DNA]</scope>
    <source>
        <strain evidence="2 3">LV</strain>
        <tissue evidence="2">Single pupa</tissue>
    </source>
</reference>
<dbReference type="Pfam" id="PF00078">
    <property type="entry name" value="RVT_1"/>
    <property type="match status" value="1"/>
</dbReference>
<proteinExistence type="predicted"/>
<comment type="caution">
    <text evidence="2">The sequence shown here is derived from an EMBL/GenBank/DDBJ whole genome shotgun (WGS) entry which is preliminary data.</text>
</comment>
<dbReference type="PANTHER" id="PTHR19446">
    <property type="entry name" value="REVERSE TRANSCRIPTASES"/>
    <property type="match status" value="1"/>
</dbReference>
<dbReference type="InterPro" id="IPR043502">
    <property type="entry name" value="DNA/RNA_pol_sf"/>
</dbReference>
<keyword evidence="3" id="KW-1185">Reference proteome</keyword>
<feature type="domain" description="Reverse transcriptase" evidence="1">
    <location>
        <begin position="523"/>
        <end position="796"/>
    </location>
</feature>
<dbReference type="EMBL" id="JAHIBW010000022">
    <property type="protein sequence ID" value="KAG7299958.1"/>
    <property type="molecule type" value="Genomic_DNA"/>
</dbReference>
<dbReference type="SUPFAM" id="SSF56672">
    <property type="entry name" value="DNA/RNA polymerases"/>
    <property type="match status" value="1"/>
</dbReference>
<dbReference type="Pfam" id="PF03372">
    <property type="entry name" value="Exo_endo_phos"/>
    <property type="match status" value="1"/>
</dbReference>
<dbReference type="InterPro" id="IPR036691">
    <property type="entry name" value="Endo/exonu/phosph_ase_sf"/>
</dbReference>
<dbReference type="InterPro" id="IPR000477">
    <property type="entry name" value="RT_dom"/>
</dbReference>
<protein>
    <recommendedName>
        <fullName evidence="1">Reverse transcriptase domain-containing protein</fullName>
    </recommendedName>
</protein>
<dbReference type="Proteomes" id="UP000823941">
    <property type="component" value="Chromosome 22"/>
</dbReference>
<evidence type="ECO:0000313" key="2">
    <source>
        <dbReference type="EMBL" id="KAG7299958.1"/>
    </source>
</evidence>
<dbReference type="PROSITE" id="PS50878">
    <property type="entry name" value="RT_POL"/>
    <property type="match status" value="1"/>
</dbReference>
<sequence length="938" mass="107224">MANNNSNKSNINACRFVSFNCKSIKRSVDCVKMLCKDADIVALQETWLYSFDLAFLGSIDDQFSYTGKSAIDTSVGILRGRPYGGVAILWRKSVFSQVQLVECNSERITGIKITTDDQSILVLNVYMPTDSAENLLNFTECLCEVNAVIENSDVEAVYILGDFNAHPHTLFCNEMLNFCAEQQWKCADFEILGMDSGTYTYVSESHGTRRWLDHFLVTESAYNTITDVKVLYDVYWSDHLPITFQCNLSVIRRKVYADGYNCNKVIWGNREGDAVNSYKDYCNSFLKNIDFPSELRFCCDDVCNQIDHRKIIDNMYNNLVTAISQAATLSSTYNVKPNRKKYIIGWNKYVRQYHASARSHFQFWVALGRPSGGPIYNNMCESRKIFKLKLKWCQNNSDQIKMDILATLRKEKQFGKFWKCTNKLNLKPSLPASVEGKCEPKDIANRFKEHFKVEPCVNKKACSNNTDLSNETRLRVRFSAKDVLHTIKHMTRGKSPGHDGLSIEHLQNAGAHLPRILCMFYNLCISHSYLPQDMIETIVVPVIKNKTGDISSISNYRPISLATIVAKVFDGLIEGQLSRYIKLHDAQFGFRPGLSTETAILALKHTVKYYTDRKTSVFACFLDLSKAFDLVSYDILWEKCRELNVPHEVVHILRFWYQNQMNKVRWGTEHSDRYKLDCGVRQGGLSSPLLFNVYVDSLIDELSRTHAGCYVDGKSMNNISYADDMVLLSPSINGLSRLLNICERYALTHGLLYNVKKSELMVFKTRNKATAFNIPIKLYGQPLKRVSSFKYLGHIVNEDLHDDDDIERERRALAARANMLARRFARCSREVKITLFKSYCQCFYTGSLWVKYTQKALSALRVQYNNAFRMLLGLPRHCSASGMFAEAHTDGFHAIMRKKVASLMHRVRASTNGMLEVIAGRTDGSILKHWVNRVLGKL</sequence>
<dbReference type="CDD" id="cd01650">
    <property type="entry name" value="RT_nLTR_like"/>
    <property type="match status" value="1"/>
</dbReference>
<dbReference type="SUPFAM" id="SSF56219">
    <property type="entry name" value="DNase I-like"/>
    <property type="match status" value="1"/>
</dbReference>
<accession>A0ABQ7Q4Z2</accession>
<evidence type="ECO:0000259" key="1">
    <source>
        <dbReference type="PROSITE" id="PS50878"/>
    </source>
</evidence>